<evidence type="ECO:0000313" key="2">
    <source>
        <dbReference type="Proteomes" id="UP000266673"/>
    </source>
</evidence>
<evidence type="ECO:0000313" key="1">
    <source>
        <dbReference type="EMBL" id="RIB14342.1"/>
    </source>
</evidence>
<dbReference type="EMBL" id="QKWP01000841">
    <property type="protein sequence ID" value="RIB14342.1"/>
    <property type="molecule type" value="Genomic_DNA"/>
</dbReference>
<proteinExistence type="predicted"/>
<keyword evidence="2" id="KW-1185">Reference proteome</keyword>
<gene>
    <name evidence="1" type="ORF">C2G38_2040283</name>
</gene>
<reference evidence="1 2" key="1">
    <citation type="submission" date="2018-06" db="EMBL/GenBank/DDBJ databases">
        <title>Comparative genomics reveals the genomic features of Rhizophagus irregularis, R. cerebriforme, R. diaphanum and Gigaspora rosea, and their symbiotic lifestyle signature.</title>
        <authorList>
            <person name="Morin E."/>
            <person name="San Clemente H."/>
            <person name="Chen E.C.H."/>
            <person name="De La Providencia I."/>
            <person name="Hainaut M."/>
            <person name="Kuo A."/>
            <person name="Kohler A."/>
            <person name="Murat C."/>
            <person name="Tang N."/>
            <person name="Roy S."/>
            <person name="Loubradou J."/>
            <person name="Henrissat B."/>
            <person name="Grigoriev I.V."/>
            <person name="Corradi N."/>
            <person name="Roux C."/>
            <person name="Martin F.M."/>
        </authorList>
    </citation>
    <scope>NUCLEOTIDE SEQUENCE [LARGE SCALE GENOMIC DNA]</scope>
    <source>
        <strain evidence="1 2">DAOM 194757</strain>
    </source>
</reference>
<protein>
    <submittedName>
        <fullName evidence="1">Uncharacterized protein</fullName>
    </submittedName>
</protein>
<organism evidence="1 2">
    <name type="scientific">Gigaspora rosea</name>
    <dbReference type="NCBI Taxonomy" id="44941"/>
    <lineage>
        <taxon>Eukaryota</taxon>
        <taxon>Fungi</taxon>
        <taxon>Fungi incertae sedis</taxon>
        <taxon>Mucoromycota</taxon>
        <taxon>Glomeromycotina</taxon>
        <taxon>Glomeromycetes</taxon>
        <taxon>Diversisporales</taxon>
        <taxon>Gigasporaceae</taxon>
        <taxon>Gigaspora</taxon>
    </lineage>
</organism>
<accession>A0A397UX72</accession>
<name>A0A397UX72_9GLOM</name>
<sequence>MEIATRVTHINLEYFLVDKCKKIRNMEDNTSEAWYWACDSDMIIQEWTSGNADIDYGIKVTQQISIVIFKASGSQENSPNFLKEHADNHAFMGYLCDPYSG</sequence>
<comment type="caution">
    <text evidence="1">The sequence shown here is derived from an EMBL/GenBank/DDBJ whole genome shotgun (WGS) entry which is preliminary data.</text>
</comment>
<dbReference type="AlphaFoldDB" id="A0A397UX72"/>
<dbReference type="Proteomes" id="UP000266673">
    <property type="component" value="Unassembled WGS sequence"/>
</dbReference>